<evidence type="ECO:0000313" key="2">
    <source>
        <dbReference type="EMBL" id="MBW86351.1"/>
    </source>
</evidence>
<protein>
    <submittedName>
        <fullName evidence="2">Uncharacterized protein</fullName>
    </submittedName>
</protein>
<keyword evidence="1" id="KW-1133">Transmembrane helix</keyword>
<feature type="transmembrane region" description="Helical" evidence="1">
    <location>
        <begin position="7"/>
        <end position="29"/>
    </location>
</feature>
<name>A0A2P2IYQ9_RHIMU</name>
<proteinExistence type="predicted"/>
<keyword evidence="1" id="KW-0472">Membrane</keyword>
<accession>A0A2P2IYQ9</accession>
<keyword evidence="1" id="KW-0812">Transmembrane</keyword>
<evidence type="ECO:0000256" key="1">
    <source>
        <dbReference type="SAM" id="Phobius"/>
    </source>
</evidence>
<organism evidence="2">
    <name type="scientific">Rhizophora mucronata</name>
    <name type="common">Asiatic mangrove</name>
    <dbReference type="NCBI Taxonomy" id="61149"/>
    <lineage>
        <taxon>Eukaryota</taxon>
        <taxon>Viridiplantae</taxon>
        <taxon>Streptophyta</taxon>
        <taxon>Embryophyta</taxon>
        <taxon>Tracheophyta</taxon>
        <taxon>Spermatophyta</taxon>
        <taxon>Magnoliopsida</taxon>
        <taxon>eudicotyledons</taxon>
        <taxon>Gunneridae</taxon>
        <taxon>Pentapetalae</taxon>
        <taxon>rosids</taxon>
        <taxon>fabids</taxon>
        <taxon>Malpighiales</taxon>
        <taxon>Rhizophoraceae</taxon>
        <taxon>Rhizophora</taxon>
    </lineage>
</organism>
<reference evidence="2" key="1">
    <citation type="submission" date="2018-02" db="EMBL/GenBank/DDBJ databases">
        <title>Rhizophora mucronata_Transcriptome.</title>
        <authorList>
            <person name="Meera S.P."/>
            <person name="Sreeshan A."/>
            <person name="Augustine A."/>
        </authorList>
    </citation>
    <scope>NUCLEOTIDE SEQUENCE</scope>
    <source>
        <tissue evidence="2">Leaf</tissue>
    </source>
</reference>
<feature type="transmembrane region" description="Helical" evidence="1">
    <location>
        <begin position="41"/>
        <end position="62"/>
    </location>
</feature>
<sequence length="65" mass="7589">MFFFSGINIYGLLILCFVNEVICVCHPFFTVMPSMSAKYGFHLLLIFHFGEQEYVIPLFCFLKVI</sequence>
<dbReference type="EMBL" id="GGEC01005868">
    <property type="protein sequence ID" value="MBW86351.1"/>
    <property type="molecule type" value="Transcribed_RNA"/>
</dbReference>
<dbReference type="AlphaFoldDB" id="A0A2P2IYQ9"/>